<accession>A0AAD9HSL7</accession>
<evidence type="ECO:0000313" key="3">
    <source>
        <dbReference type="EMBL" id="KAK2033592.1"/>
    </source>
</evidence>
<dbReference type="Gene3D" id="2.60.120.1560">
    <property type="match status" value="1"/>
</dbReference>
<protein>
    <recommendedName>
        <fullName evidence="2">GLEYA adhesin domain-containing protein</fullName>
    </recommendedName>
</protein>
<organism evidence="3 4">
    <name type="scientific">Colletotrichum zoysiae</name>
    <dbReference type="NCBI Taxonomy" id="1216348"/>
    <lineage>
        <taxon>Eukaryota</taxon>
        <taxon>Fungi</taxon>
        <taxon>Dikarya</taxon>
        <taxon>Ascomycota</taxon>
        <taxon>Pezizomycotina</taxon>
        <taxon>Sordariomycetes</taxon>
        <taxon>Hypocreomycetidae</taxon>
        <taxon>Glomerellales</taxon>
        <taxon>Glomerellaceae</taxon>
        <taxon>Colletotrichum</taxon>
        <taxon>Colletotrichum graminicola species complex</taxon>
    </lineage>
</organism>
<comment type="caution">
    <text evidence="3">The sequence shown here is derived from an EMBL/GenBank/DDBJ whole genome shotgun (WGS) entry which is preliminary data.</text>
</comment>
<name>A0AAD9HSL7_9PEZI</name>
<feature type="chain" id="PRO_5042165867" description="GLEYA adhesin domain-containing protein" evidence="1">
    <location>
        <begin position="21"/>
        <end position="381"/>
    </location>
</feature>
<dbReference type="Pfam" id="PF10528">
    <property type="entry name" value="GLEYA"/>
    <property type="match status" value="1"/>
</dbReference>
<feature type="domain" description="GLEYA adhesin" evidence="2">
    <location>
        <begin position="225"/>
        <end position="314"/>
    </location>
</feature>
<reference evidence="3" key="1">
    <citation type="submission" date="2021-06" db="EMBL/GenBank/DDBJ databases">
        <title>Comparative genomics, transcriptomics and evolutionary studies reveal genomic signatures of adaptation to plant cell wall in hemibiotrophic fungi.</title>
        <authorList>
            <consortium name="DOE Joint Genome Institute"/>
            <person name="Baroncelli R."/>
            <person name="Diaz J.F."/>
            <person name="Benocci T."/>
            <person name="Peng M."/>
            <person name="Battaglia E."/>
            <person name="Haridas S."/>
            <person name="Andreopoulos W."/>
            <person name="Labutti K."/>
            <person name="Pangilinan J."/>
            <person name="Floch G.L."/>
            <person name="Makela M.R."/>
            <person name="Henrissat B."/>
            <person name="Grigoriev I.V."/>
            <person name="Crouch J.A."/>
            <person name="De Vries R.P."/>
            <person name="Sukno S.A."/>
            <person name="Thon M.R."/>
        </authorList>
    </citation>
    <scope>NUCLEOTIDE SEQUENCE</scope>
    <source>
        <strain evidence="3">MAFF235873</strain>
    </source>
</reference>
<keyword evidence="1" id="KW-0732">Signal</keyword>
<evidence type="ECO:0000256" key="1">
    <source>
        <dbReference type="SAM" id="SignalP"/>
    </source>
</evidence>
<dbReference type="EMBL" id="MU842821">
    <property type="protein sequence ID" value="KAK2033592.1"/>
    <property type="molecule type" value="Genomic_DNA"/>
</dbReference>
<sequence length="381" mass="41147">MTLKLFALLNFALFLGIAFAAVCNNNCGRQVVGTAIREPPSLASRSSLCASLLTTYVTLEATSEPSVLPLPSAVIDRRNVHGPRQVTPTPIITGTKPEYASACTDVAAYWSACQCFDGVKPTTITVTAPTVIAPTPTSPVSKPSCTKGVEFAHHVIEPNSTLCTNALANRHHRATNYDLGGLLQSRVPSGVGIRQSFYFQQDNGDIPMRYDGYQGPAGSTLRCNILMYRGYVKFTAAGIYEFYFGEAQDVVMIWFGNKAKSGGFRARNADFGGREADIVWPNQSYYLTVEDAAEYIPFRVYWSNGAGGGGFGIQAFPVAWGDYGDEDPELPEFYSSCSGPDSPAPAWLPWESEDYSGKSVFGASSPRPLANRVLCSGLLSD</sequence>
<evidence type="ECO:0000259" key="2">
    <source>
        <dbReference type="Pfam" id="PF10528"/>
    </source>
</evidence>
<evidence type="ECO:0000313" key="4">
    <source>
        <dbReference type="Proteomes" id="UP001232148"/>
    </source>
</evidence>
<gene>
    <name evidence="3" type="ORF">LX32DRAFT_704307</name>
</gene>
<dbReference type="AlphaFoldDB" id="A0AAD9HSL7"/>
<proteinExistence type="predicted"/>
<dbReference type="Proteomes" id="UP001232148">
    <property type="component" value="Unassembled WGS sequence"/>
</dbReference>
<keyword evidence="4" id="KW-1185">Reference proteome</keyword>
<dbReference type="InterPro" id="IPR018871">
    <property type="entry name" value="GLEYA_adhesin_domain"/>
</dbReference>
<feature type="signal peptide" evidence="1">
    <location>
        <begin position="1"/>
        <end position="20"/>
    </location>
</feature>